<dbReference type="EMBL" id="JAAKZW010000224">
    <property type="protein sequence ID" value="NGO80523.1"/>
    <property type="molecule type" value="Genomic_DNA"/>
</dbReference>
<evidence type="ECO:0000313" key="3">
    <source>
        <dbReference type="Proteomes" id="UP000481109"/>
    </source>
</evidence>
<protein>
    <submittedName>
        <fullName evidence="2">Uncharacterized protein</fullName>
    </submittedName>
</protein>
<accession>A0A6G4XTI4</accession>
<proteinExistence type="predicted"/>
<reference evidence="2 3" key="1">
    <citation type="submission" date="2020-02" db="EMBL/GenBank/DDBJ databases">
        <title>Whole-genome analyses of novel actinobacteria.</title>
        <authorList>
            <person name="Sahin N."/>
            <person name="Tokatli A."/>
        </authorList>
    </citation>
    <scope>NUCLEOTIDE SEQUENCE [LARGE SCALE GENOMIC DNA]</scope>
    <source>
        <strain evidence="2 3">YC504</strain>
    </source>
</reference>
<evidence type="ECO:0000313" key="2">
    <source>
        <dbReference type="EMBL" id="NGO80523.1"/>
    </source>
</evidence>
<keyword evidence="3" id="KW-1185">Reference proteome</keyword>
<sequence length="202" mass="21413">MPNQSAEDWTTYADHVVVVTATSEQELPPTSKEVAAGEGLINRTVRLKVDKVLWSNPNAATPAPKTWDFNALGWEFTDGNQDNRRLMAMADRPRVEVGHTYIMAMEWEPAECRGEGAATGAWMGLGEGSELPYDNKVIGKGEEEGRLQDPPNAARAGVTETAPAGLEEELAGATETALVSQLNEAAASPASSSVLGAQAGCS</sequence>
<gene>
    <name evidence="2" type="ORF">G6045_33430</name>
</gene>
<dbReference type="Proteomes" id="UP000481109">
    <property type="component" value="Unassembled WGS sequence"/>
</dbReference>
<comment type="caution">
    <text evidence="2">The sequence shown here is derived from an EMBL/GenBank/DDBJ whole genome shotgun (WGS) entry which is preliminary data.</text>
</comment>
<dbReference type="AlphaFoldDB" id="A0A6G4XTI4"/>
<organism evidence="2 3">
    <name type="scientific">Streptomyces mesophilus</name>
    <dbReference type="NCBI Taxonomy" id="1775132"/>
    <lineage>
        <taxon>Bacteria</taxon>
        <taxon>Bacillati</taxon>
        <taxon>Actinomycetota</taxon>
        <taxon>Actinomycetes</taxon>
        <taxon>Kitasatosporales</taxon>
        <taxon>Streptomycetaceae</taxon>
        <taxon>Streptomyces</taxon>
    </lineage>
</organism>
<feature type="region of interest" description="Disordered" evidence="1">
    <location>
        <begin position="142"/>
        <end position="164"/>
    </location>
</feature>
<name>A0A6G4XTI4_9ACTN</name>
<evidence type="ECO:0000256" key="1">
    <source>
        <dbReference type="SAM" id="MobiDB-lite"/>
    </source>
</evidence>